<accession>A0ABD1MAJ0</accession>
<name>A0ABD1MAJ0_9FABA</name>
<evidence type="ECO:0000313" key="2">
    <source>
        <dbReference type="EMBL" id="KAL2332775.1"/>
    </source>
</evidence>
<comment type="caution">
    <text evidence="2">The sequence shown here is derived from an EMBL/GenBank/DDBJ whole genome shotgun (WGS) entry which is preliminary data.</text>
</comment>
<dbReference type="AlphaFoldDB" id="A0ABD1MAJ0"/>
<keyword evidence="3" id="KW-1185">Reference proteome</keyword>
<feature type="signal peptide" evidence="1">
    <location>
        <begin position="1"/>
        <end position="20"/>
    </location>
</feature>
<feature type="chain" id="PRO_5044784200" description="Glycine-rich protein" evidence="1">
    <location>
        <begin position="21"/>
        <end position="62"/>
    </location>
</feature>
<gene>
    <name evidence="2" type="ORF">Fmac_013988</name>
</gene>
<reference evidence="2 3" key="1">
    <citation type="submission" date="2024-08" db="EMBL/GenBank/DDBJ databases">
        <title>Insights into the chromosomal genome structure of Flemingia macrophylla.</title>
        <authorList>
            <person name="Ding Y."/>
            <person name="Zhao Y."/>
            <person name="Bi W."/>
            <person name="Wu M."/>
            <person name="Zhao G."/>
            <person name="Gong Y."/>
            <person name="Li W."/>
            <person name="Zhang P."/>
        </authorList>
    </citation>
    <scope>NUCLEOTIDE SEQUENCE [LARGE SCALE GENOMIC DNA]</scope>
    <source>
        <strain evidence="2">DYQJB</strain>
        <tissue evidence="2">Leaf</tissue>
    </source>
</reference>
<dbReference type="Proteomes" id="UP001603857">
    <property type="component" value="Unassembled WGS sequence"/>
</dbReference>
<protein>
    <recommendedName>
        <fullName evidence="4">Glycine-rich protein</fullName>
    </recommendedName>
</protein>
<evidence type="ECO:0000313" key="3">
    <source>
        <dbReference type="Proteomes" id="UP001603857"/>
    </source>
</evidence>
<proteinExistence type="predicted"/>
<keyword evidence="1" id="KW-0732">Signal</keyword>
<organism evidence="2 3">
    <name type="scientific">Flemingia macrophylla</name>
    <dbReference type="NCBI Taxonomy" id="520843"/>
    <lineage>
        <taxon>Eukaryota</taxon>
        <taxon>Viridiplantae</taxon>
        <taxon>Streptophyta</taxon>
        <taxon>Embryophyta</taxon>
        <taxon>Tracheophyta</taxon>
        <taxon>Spermatophyta</taxon>
        <taxon>Magnoliopsida</taxon>
        <taxon>eudicotyledons</taxon>
        <taxon>Gunneridae</taxon>
        <taxon>Pentapetalae</taxon>
        <taxon>rosids</taxon>
        <taxon>fabids</taxon>
        <taxon>Fabales</taxon>
        <taxon>Fabaceae</taxon>
        <taxon>Papilionoideae</taxon>
        <taxon>50 kb inversion clade</taxon>
        <taxon>NPAAA clade</taxon>
        <taxon>indigoferoid/millettioid clade</taxon>
        <taxon>Phaseoleae</taxon>
        <taxon>Flemingia</taxon>
    </lineage>
</organism>
<sequence>MFRVVAAIVLLMDIYFGALKERGKWVSRGEVRVGWEERMALTRVKDCNEGDEGYGNFEMGCV</sequence>
<evidence type="ECO:0000256" key="1">
    <source>
        <dbReference type="SAM" id="SignalP"/>
    </source>
</evidence>
<evidence type="ECO:0008006" key="4">
    <source>
        <dbReference type="Google" id="ProtNLM"/>
    </source>
</evidence>
<dbReference type="EMBL" id="JBGMDY010000005">
    <property type="protein sequence ID" value="KAL2332775.1"/>
    <property type="molecule type" value="Genomic_DNA"/>
</dbReference>